<sequence length="313" mass="33597">MGATRRPRRLEWWHVVALGVLLLQLAMTITPYLRPGPLGAVLWMFRADQLLWWGVALLLGLAALATSLLRRPIRTRWRLIGLGLIVALAVPPTLPLAYPSSHADRPSAVDFRLPLDGPVTVGWGGGTPEVNSHVVAPDQCGAYDLLVTRDGRSHRGDGSRLSDYYCYDMPIRSPADGVVIVASDGDPDMPPGQLGGGSTAFGNHIIMKVADREFLFLAHLKPGSVAVRQADLVQAGQVIGRVGNSGNTSEPHLHLHLQDTFDTHLGEGVPMPFSRYRVVGGGRVDRGIPTGGVRDGQIVEHDGDDPPPDGASP</sequence>
<dbReference type="InterPro" id="IPR050570">
    <property type="entry name" value="Cell_wall_metabolism_enzyme"/>
</dbReference>
<evidence type="ECO:0000256" key="2">
    <source>
        <dbReference type="SAM" id="Phobius"/>
    </source>
</evidence>
<dbReference type="OrthoDB" id="5489603at2"/>
<evidence type="ECO:0000259" key="3">
    <source>
        <dbReference type="Pfam" id="PF01551"/>
    </source>
</evidence>
<dbReference type="InterPro" id="IPR016047">
    <property type="entry name" value="M23ase_b-sheet_dom"/>
</dbReference>
<dbReference type="Pfam" id="PF01551">
    <property type="entry name" value="Peptidase_M23"/>
    <property type="match status" value="1"/>
</dbReference>
<protein>
    <submittedName>
        <fullName evidence="4">Peptidase family M23</fullName>
    </submittedName>
</protein>
<dbReference type="Gene3D" id="2.70.70.10">
    <property type="entry name" value="Glucose Permease (Domain IIA)"/>
    <property type="match status" value="1"/>
</dbReference>
<feature type="domain" description="M23ase beta-sheet core" evidence="3">
    <location>
        <begin position="169"/>
        <end position="258"/>
    </location>
</feature>
<feature type="transmembrane region" description="Helical" evidence="2">
    <location>
        <begin position="12"/>
        <end position="30"/>
    </location>
</feature>
<dbReference type="PANTHER" id="PTHR21666:SF270">
    <property type="entry name" value="MUREIN HYDROLASE ACTIVATOR ENVC"/>
    <property type="match status" value="1"/>
</dbReference>
<reference evidence="4 5" key="1">
    <citation type="submission" date="2019-02" db="EMBL/GenBank/DDBJ databases">
        <title>Deep-cultivation of Planctomycetes and their phenomic and genomic characterization uncovers novel biology.</title>
        <authorList>
            <person name="Wiegand S."/>
            <person name="Jogler M."/>
            <person name="Boedeker C."/>
            <person name="Pinto D."/>
            <person name="Vollmers J."/>
            <person name="Rivas-Marin E."/>
            <person name="Kohn T."/>
            <person name="Peeters S.H."/>
            <person name="Heuer A."/>
            <person name="Rast P."/>
            <person name="Oberbeckmann S."/>
            <person name="Bunk B."/>
            <person name="Jeske O."/>
            <person name="Meyerdierks A."/>
            <person name="Storesund J.E."/>
            <person name="Kallscheuer N."/>
            <person name="Luecker S."/>
            <person name="Lage O.M."/>
            <person name="Pohl T."/>
            <person name="Merkel B.J."/>
            <person name="Hornburger P."/>
            <person name="Mueller R.-W."/>
            <person name="Bruemmer F."/>
            <person name="Labrenz M."/>
            <person name="Spormann A.M."/>
            <person name="Op den Camp H."/>
            <person name="Overmann J."/>
            <person name="Amann R."/>
            <person name="Jetten M.S.M."/>
            <person name="Mascher T."/>
            <person name="Medema M.H."/>
            <person name="Devos D.P."/>
            <person name="Kaster A.-K."/>
            <person name="Ovreas L."/>
            <person name="Rohde M."/>
            <person name="Galperin M.Y."/>
            <person name="Jogler C."/>
        </authorList>
    </citation>
    <scope>NUCLEOTIDE SEQUENCE [LARGE SCALE GENOMIC DNA]</scope>
    <source>
        <strain evidence="4 5">ElP</strain>
    </source>
</reference>
<keyword evidence="5" id="KW-1185">Reference proteome</keyword>
<organism evidence="4 5">
    <name type="scientific">Tautonia plasticadhaerens</name>
    <dbReference type="NCBI Taxonomy" id="2527974"/>
    <lineage>
        <taxon>Bacteria</taxon>
        <taxon>Pseudomonadati</taxon>
        <taxon>Planctomycetota</taxon>
        <taxon>Planctomycetia</taxon>
        <taxon>Isosphaerales</taxon>
        <taxon>Isosphaeraceae</taxon>
        <taxon>Tautonia</taxon>
    </lineage>
</organism>
<evidence type="ECO:0000256" key="1">
    <source>
        <dbReference type="SAM" id="MobiDB-lite"/>
    </source>
</evidence>
<dbReference type="AlphaFoldDB" id="A0A518H3U7"/>
<dbReference type="GO" id="GO:0004222">
    <property type="term" value="F:metalloendopeptidase activity"/>
    <property type="evidence" value="ECO:0007669"/>
    <property type="project" value="TreeGrafter"/>
</dbReference>
<feature type="region of interest" description="Disordered" evidence="1">
    <location>
        <begin position="288"/>
        <end position="313"/>
    </location>
</feature>
<keyword evidence="2" id="KW-0812">Transmembrane</keyword>
<dbReference type="RefSeq" id="WP_145271130.1">
    <property type="nucleotide sequence ID" value="NZ_CP036426.1"/>
</dbReference>
<proteinExistence type="predicted"/>
<keyword evidence="2" id="KW-1133">Transmembrane helix</keyword>
<dbReference type="KEGG" id="tpla:ElP_33910"/>
<dbReference type="EMBL" id="CP036426">
    <property type="protein sequence ID" value="QDV35488.1"/>
    <property type="molecule type" value="Genomic_DNA"/>
</dbReference>
<keyword evidence="2" id="KW-0472">Membrane</keyword>
<feature type="transmembrane region" description="Helical" evidence="2">
    <location>
        <begin position="50"/>
        <end position="70"/>
    </location>
</feature>
<dbReference type="SUPFAM" id="SSF51261">
    <property type="entry name" value="Duplicated hybrid motif"/>
    <property type="match status" value="1"/>
</dbReference>
<dbReference type="PANTHER" id="PTHR21666">
    <property type="entry name" value="PEPTIDASE-RELATED"/>
    <property type="match status" value="1"/>
</dbReference>
<dbReference type="CDD" id="cd12797">
    <property type="entry name" value="M23_peptidase"/>
    <property type="match status" value="1"/>
</dbReference>
<accession>A0A518H3U7</accession>
<name>A0A518H3U7_9BACT</name>
<evidence type="ECO:0000313" key="5">
    <source>
        <dbReference type="Proteomes" id="UP000317835"/>
    </source>
</evidence>
<feature type="transmembrane region" description="Helical" evidence="2">
    <location>
        <begin position="77"/>
        <end position="98"/>
    </location>
</feature>
<evidence type="ECO:0000313" key="4">
    <source>
        <dbReference type="EMBL" id="QDV35488.1"/>
    </source>
</evidence>
<gene>
    <name evidence="4" type="ORF">ElP_33910</name>
</gene>
<dbReference type="InterPro" id="IPR011055">
    <property type="entry name" value="Dup_hybrid_motif"/>
</dbReference>
<dbReference type="Proteomes" id="UP000317835">
    <property type="component" value="Chromosome"/>
</dbReference>